<feature type="chain" id="PRO_5040385163" evidence="3">
    <location>
        <begin position="24"/>
        <end position="313"/>
    </location>
</feature>
<protein>
    <submittedName>
        <fullName evidence="4">Uncharacterized protein</fullName>
    </submittedName>
</protein>
<keyword evidence="2" id="KW-0812">Transmembrane</keyword>
<sequence>MPRIPLLLLATLLPLLPTPVTVSATCYWPTGNATYTRDLTEHMPCSNDTTSPLSTICCALNRTNPSGGDKIYGRTNDECLPNGICRNRVLDHGTMQVSYWRETCTSKDWKTGLCLDVCSDDWTSGNGTTGAVMTPCDGTERSLKWCCGINTECCNDPAKVKTLPFEFRGALPNTASSTPRPLTSATGLPSGTPTTLSANRNEGGGGGLSTGAKAGIGVGAAVGALVLIALGFLIARKTAAKKNSNNNNKGDGNGDVYASEQGSTMIGSPQPQPAVIEKQVYRHEMEHQQRAELAYSPARPEAGRKQTPSYELS</sequence>
<evidence type="ECO:0000313" key="4">
    <source>
        <dbReference type="EMBL" id="KAH7115288.1"/>
    </source>
</evidence>
<accession>A0A9P9D9Q4</accession>
<keyword evidence="2" id="KW-0472">Membrane</keyword>
<evidence type="ECO:0000256" key="2">
    <source>
        <dbReference type="SAM" id="Phobius"/>
    </source>
</evidence>
<feature type="transmembrane region" description="Helical" evidence="2">
    <location>
        <begin position="214"/>
        <end position="235"/>
    </location>
</feature>
<feature type="region of interest" description="Disordered" evidence="1">
    <location>
        <begin position="172"/>
        <end position="204"/>
    </location>
</feature>
<feature type="region of interest" description="Disordered" evidence="1">
    <location>
        <begin position="242"/>
        <end position="313"/>
    </location>
</feature>
<reference evidence="4" key="1">
    <citation type="journal article" date="2021" name="Nat. Commun.">
        <title>Genetic determinants of endophytism in the Arabidopsis root mycobiome.</title>
        <authorList>
            <person name="Mesny F."/>
            <person name="Miyauchi S."/>
            <person name="Thiergart T."/>
            <person name="Pickel B."/>
            <person name="Atanasova L."/>
            <person name="Karlsson M."/>
            <person name="Huettel B."/>
            <person name="Barry K.W."/>
            <person name="Haridas S."/>
            <person name="Chen C."/>
            <person name="Bauer D."/>
            <person name="Andreopoulos W."/>
            <person name="Pangilinan J."/>
            <person name="LaButti K."/>
            <person name="Riley R."/>
            <person name="Lipzen A."/>
            <person name="Clum A."/>
            <person name="Drula E."/>
            <person name="Henrissat B."/>
            <person name="Kohler A."/>
            <person name="Grigoriev I.V."/>
            <person name="Martin F.M."/>
            <person name="Hacquard S."/>
        </authorList>
    </citation>
    <scope>NUCLEOTIDE SEQUENCE</scope>
    <source>
        <strain evidence="4">MPI-CAGE-CH-0243</strain>
    </source>
</reference>
<feature type="compositionally biased region" description="Polar residues" evidence="1">
    <location>
        <begin position="173"/>
        <end position="200"/>
    </location>
</feature>
<keyword evidence="5" id="KW-1185">Reference proteome</keyword>
<dbReference type="EMBL" id="JAGMWT010000016">
    <property type="protein sequence ID" value="KAH7115288.1"/>
    <property type="molecule type" value="Genomic_DNA"/>
</dbReference>
<dbReference type="OrthoDB" id="5215637at2759"/>
<proteinExistence type="predicted"/>
<evidence type="ECO:0000313" key="5">
    <source>
        <dbReference type="Proteomes" id="UP000700596"/>
    </source>
</evidence>
<name>A0A9P9D9Q4_9PLEO</name>
<feature type="compositionally biased region" description="Polar residues" evidence="1">
    <location>
        <begin position="260"/>
        <end position="269"/>
    </location>
</feature>
<evidence type="ECO:0000256" key="3">
    <source>
        <dbReference type="SAM" id="SignalP"/>
    </source>
</evidence>
<keyword evidence="3" id="KW-0732">Signal</keyword>
<gene>
    <name evidence="4" type="ORF">B0J11DRAFT_540256</name>
</gene>
<comment type="caution">
    <text evidence="4">The sequence shown here is derived from an EMBL/GenBank/DDBJ whole genome shotgun (WGS) entry which is preliminary data.</text>
</comment>
<feature type="compositionally biased region" description="Basic and acidic residues" evidence="1">
    <location>
        <begin position="279"/>
        <end position="290"/>
    </location>
</feature>
<feature type="signal peptide" evidence="3">
    <location>
        <begin position="1"/>
        <end position="23"/>
    </location>
</feature>
<dbReference type="AlphaFoldDB" id="A0A9P9D9Q4"/>
<organism evidence="4 5">
    <name type="scientific">Dendryphion nanum</name>
    <dbReference type="NCBI Taxonomy" id="256645"/>
    <lineage>
        <taxon>Eukaryota</taxon>
        <taxon>Fungi</taxon>
        <taxon>Dikarya</taxon>
        <taxon>Ascomycota</taxon>
        <taxon>Pezizomycotina</taxon>
        <taxon>Dothideomycetes</taxon>
        <taxon>Pleosporomycetidae</taxon>
        <taxon>Pleosporales</taxon>
        <taxon>Torulaceae</taxon>
        <taxon>Dendryphion</taxon>
    </lineage>
</organism>
<dbReference type="Proteomes" id="UP000700596">
    <property type="component" value="Unassembled WGS sequence"/>
</dbReference>
<evidence type="ECO:0000256" key="1">
    <source>
        <dbReference type="SAM" id="MobiDB-lite"/>
    </source>
</evidence>
<keyword evidence="2" id="KW-1133">Transmembrane helix</keyword>